<sequence length="114" mass="13146">MEKHHKSSSSNHKYESIHALIQNLHGGSTRSLTRRQSHNDINELARSSSNRSVSSVHTLPILEVEKLSRKSVFDFKIPLLTITGPHLQTPESPDDHHRRFSFGHFRRHSHTVRI</sequence>
<evidence type="ECO:0000256" key="1">
    <source>
        <dbReference type="SAM" id="MobiDB-lite"/>
    </source>
</evidence>
<feature type="region of interest" description="Disordered" evidence="1">
    <location>
        <begin position="1"/>
        <end position="55"/>
    </location>
</feature>
<protein>
    <submittedName>
        <fullName evidence="2">Uncharacterized protein</fullName>
    </submittedName>
</protein>
<proteinExistence type="predicted"/>
<evidence type="ECO:0000313" key="2">
    <source>
        <dbReference type="EMBL" id="KAG5674402.1"/>
    </source>
</evidence>
<reference evidence="2" key="1">
    <citation type="submission" date="2021-03" db="EMBL/GenBank/DDBJ databases">
        <title>Chromosome level genome of the anhydrobiotic midge Polypedilum vanderplanki.</title>
        <authorList>
            <person name="Yoshida Y."/>
            <person name="Kikawada T."/>
            <person name="Gusev O."/>
        </authorList>
    </citation>
    <scope>NUCLEOTIDE SEQUENCE</scope>
    <source>
        <strain evidence="2">NIAS01</strain>
        <tissue evidence="2">Whole body or cell culture</tissue>
    </source>
</reference>
<keyword evidence="3" id="KW-1185">Reference proteome</keyword>
<dbReference type="Proteomes" id="UP001107558">
    <property type="component" value="Chromosome 2"/>
</dbReference>
<comment type="caution">
    <text evidence="2">The sequence shown here is derived from an EMBL/GenBank/DDBJ whole genome shotgun (WGS) entry which is preliminary data.</text>
</comment>
<dbReference type="EMBL" id="JADBJN010000002">
    <property type="protein sequence ID" value="KAG5674402.1"/>
    <property type="molecule type" value="Genomic_DNA"/>
</dbReference>
<organism evidence="2 3">
    <name type="scientific">Polypedilum vanderplanki</name>
    <name type="common">Sleeping chironomid midge</name>
    <dbReference type="NCBI Taxonomy" id="319348"/>
    <lineage>
        <taxon>Eukaryota</taxon>
        <taxon>Metazoa</taxon>
        <taxon>Ecdysozoa</taxon>
        <taxon>Arthropoda</taxon>
        <taxon>Hexapoda</taxon>
        <taxon>Insecta</taxon>
        <taxon>Pterygota</taxon>
        <taxon>Neoptera</taxon>
        <taxon>Endopterygota</taxon>
        <taxon>Diptera</taxon>
        <taxon>Nematocera</taxon>
        <taxon>Chironomoidea</taxon>
        <taxon>Chironomidae</taxon>
        <taxon>Chironominae</taxon>
        <taxon>Polypedilum</taxon>
        <taxon>Polypedilum</taxon>
    </lineage>
</organism>
<accession>A0A9J6BXE0</accession>
<dbReference type="AlphaFoldDB" id="A0A9J6BXE0"/>
<feature type="compositionally biased region" description="Low complexity" evidence="1">
    <location>
        <begin position="46"/>
        <end position="55"/>
    </location>
</feature>
<gene>
    <name evidence="2" type="ORF">PVAND_004376</name>
</gene>
<evidence type="ECO:0000313" key="3">
    <source>
        <dbReference type="Proteomes" id="UP001107558"/>
    </source>
</evidence>
<name>A0A9J6BXE0_POLVA</name>